<organism evidence="1 2">
    <name type="scientific">Dictyobacter arantiisoli</name>
    <dbReference type="NCBI Taxonomy" id="2014874"/>
    <lineage>
        <taxon>Bacteria</taxon>
        <taxon>Bacillati</taxon>
        <taxon>Chloroflexota</taxon>
        <taxon>Ktedonobacteria</taxon>
        <taxon>Ktedonobacterales</taxon>
        <taxon>Dictyobacteraceae</taxon>
        <taxon>Dictyobacter</taxon>
    </lineage>
</organism>
<dbReference type="RefSeq" id="WP_216368970.1">
    <property type="nucleotide sequence ID" value="NZ_BIXY01000093.1"/>
</dbReference>
<dbReference type="Proteomes" id="UP000322530">
    <property type="component" value="Unassembled WGS sequence"/>
</dbReference>
<keyword evidence="2" id="KW-1185">Reference proteome</keyword>
<accession>A0A5A5THL1</accession>
<evidence type="ECO:0000313" key="1">
    <source>
        <dbReference type="EMBL" id="GCF11071.1"/>
    </source>
</evidence>
<name>A0A5A5THL1_9CHLR</name>
<protein>
    <submittedName>
        <fullName evidence="1">Uncharacterized protein</fullName>
    </submittedName>
</protein>
<gene>
    <name evidence="1" type="ORF">KDI_46350</name>
</gene>
<dbReference type="AlphaFoldDB" id="A0A5A5THL1"/>
<proteinExistence type="predicted"/>
<sequence>MPSSSEYLPYEIPNAEVLITVKTYPLPSNKYGELVCTAGLLHDGKWIRVYPVPFLDLPYEKQYSKYQWITLDLVKNTNDFRPESYRPRHEAERIQIGEQIKTKNYWAERKKYVFKEVFSSMKDLIVLARDTPQKSLATLKPLHIVDFVIEEQKDREWPQQWRDYMLQENSSK</sequence>
<reference evidence="1 2" key="1">
    <citation type="submission" date="2019-01" db="EMBL/GenBank/DDBJ databases">
        <title>Draft genome sequence of Dictyobacter sp. Uno17.</title>
        <authorList>
            <person name="Wang C.M."/>
            <person name="Zheng Y."/>
            <person name="Sakai Y."/>
            <person name="Abe K."/>
            <person name="Yokota A."/>
            <person name="Yabe S."/>
        </authorList>
    </citation>
    <scope>NUCLEOTIDE SEQUENCE [LARGE SCALE GENOMIC DNA]</scope>
    <source>
        <strain evidence="1 2">Uno17</strain>
    </source>
</reference>
<dbReference type="EMBL" id="BIXY01000093">
    <property type="protein sequence ID" value="GCF11071.1"/>
    <property type="molecule type" value="Genomic_DNA"/>
</dbReference>
<evidence type="ECO:0000313" key="2">
    <source>
        <dbReference type="Proteomes" id="UP000322530"/>
    </source>
</evidence>
<comment type="caution">
    <text evidence="1">The sequence shown here is derived from an EMBL/GenBank/DDBJ whole genome shotgun (WGS) entry which is preliminary data.</text>
</comment>